<dbReference type="PANTHER" id="PTHR43671:SF13">
    <property type="entry name" value="SERINE_THREONINE-PROTEIN KINASE NEK2"/>
    <property type="match status" value="1"/>
</dbReference>
<dbReference type="OrthoDB" id="310217at2759"/>
<dbReference type="HOGENOM" id="CLU_012259_1_0_1"/>
<dbReference type="SMART" id="SM00220">
    <property type="entry name" value="S_TKc"/>
    <property type="match status" value="1"/>
</dbReference>
<dbReference type="GeneID" id="19164952"/>
<feature type="compositionally biased region" description="Basic and acidic residues" evidence="6">
    <location>
        <begin position="455"/>
        <end position="464"/>
    </location>
</feature>
<protein>
    <recommendedName>
        <fullName evidence="1">non-specific serine/threonine protein kinase</fullName>
        <ecNumber evidence="1">2.7.11.1</ecNumber>
    </recommendedName>
</protein>
<dbReference type="InterPro" id="IPR050660">
    <property type="entry name" value="NEK_Ser/Thr_kinase"/>
</dbReference>
<dbReference type="GO" id="GO:0005524">
    <property type="term" value="F:ATP binding"/>
    <property type="evidence" value="ECO:0007669"/>
    <property type="project" value="UniProtKB-KW"/>
</dbReference>
<sequence>MARIGLTHLDEPDFNPERYLVDYDPANFHPRKVGKDLNQQWYDARKHRGAFGGKVESEVFMLRDLHFEEDPDHDAEWGPVRLLGAGAYGRVGLWQKRNAKNVLIDELALKESILVRGADVKRTEGSKINQDRPRLLKEAVIQHDLNVKDERAAPHLRRYKFVSDHRSNKEGRYRMYLEFCPHGSLDHLRRLYRAWDHYLPEVFVWHVFHRLAISCEALRDQPPAESLAIELDKFSSIWDDQDDEALICLHMDMKPQNVLLGYEPEDPEENDYPEPKLSDFGLSEYTGPSDDRNPLFYWWRGTTAYKATEQISYGAHWVTPPNGAMVRTHDDRKRRLDYKRAKHMQRVYNQANYAGDVSFDHSLNVYGVGTTMYAVATLAKDRRLMRIRAKHYKKYRQNGNHQISKVRTKLPGVYSSRLRELIRRCIDPDPSNRPSQLELMDATRKGLRVAEDRALRAREKHHAETGGSPDEIPPPLPSEKLYYHDHEINNLPQGPAGFKPLMDDFNYLIRDEFVNPDIPRLKLPAAKYRKFPDSWNKPKANWRTLYSKTNREYLWFRPVN</sequence>
<evidence type="ECO:0000256" key="2">
    <source>
        <dbReference type="ARBA" id="ARBA00022679"/>
    </source>
</evidence>
<feature type="region of interest" description="Disordered" evidence="6">
    <location>
        <begin position="455"/>
        <end position="479"/>
    </location>
</feature>
<dbReference type="PROSITE" id="PS50011">
    <property type="entry name" value="PROTEIN_KINASE_DOM"/>
    <property type="match status" value="1"/>
</dbReference>
<proteinExistence type="predicted"/>
<evidence type="ECO:0000256" key="5">
    <source>
        <dbReference type="ARBA" id="ARBA00022840"/>
    </source>
</evidence>
<evidence type="ECO:0000256" key="6">
    <source>
        <dbReference type="SAM" id="MobiDB-lite"/>
    </source>
</evidence>
<evidence type="ECO:0000256" key="1">
    <source>
        <dbReference type="ARBA" id="ARBA00012513"/>
    </source>
</evidence>
<keyword evidence="8" id="KW-0723">Serine/threonine-protein kinase</keyword>
<name>W9YH86_9EURO</name>
<keyword evidence="9" id="KW-1185">Reference proteome</keyword>
<comment type="caution">
    <text evidence="8">The sequence shown here is derived from an EMBL/GenBank/DDBJ whole genome shotgun (WGS) entry which is preliminary data.</text>
</comment>
<dbReference type="InterPro" id="IPR011009">
    <property type="entry name" value="Kinase-like_dom_sf"/>
</dbReference>
<dbReference type="EC" id="2.7.11.1" evidence="1"/>
<dbReference type="Proteomes" id="UP000019478">
    <property type="component" value="Unassembled WGS sequence"/>
</dbReference>
<keyword evidence="5" id="KW-0067">ATP-binding</keyword>
<reference evidence="8 9" key="1">
    <citation type="submission" date="2013-03" db="EMBL/GenBank/DDBJ databases">
        <title>The Genome Sequence of Capronia epimyces CBS 606.96.</title>
        <authorList>
            <consortium name="The Broad Institute Genomics Platform"/>
            <person name="Cuomo C."/>
            <person name="de Hoog S."/>
            <person name="Gorbushina A."/>
            <person name="Walker B."/>
            <person name="Young S.K."/>
            <person name="Zeng Q."/>
            <person name="Gargeya S."/>
            <person name="Fitzgerald M."/>
            <person name="Haas B."/>
            <person name="Abouelleil A."/>
            <person name="Allen A.W."/>
            <person name="Alvarado L."/>
            <person name="Arachchi H.M."/>
            <person name="Berlin A.M."/>
            <person name="Chapman S.B."/>
            <person name="Gainer-Dewar J."/>
            <person name="Goldberg J."/>
            <person name="Griggs A."/>
            <person name="Gujja S."/>
            <person name="Hansen M."/>
            <person name="Howarth C."/>
            <person name="Imamovic A."/>
            <person name="Ireland A."/>
            <person name="Larimer J."/>
            <person name="McCowan C."/>
            <person name="Murphy C."/>
            <person name="Pearson M."/>
            <person name="Poon T.W."/>
            <person name="Priest M."/>
            <person name="Roberts A."/>
            <person name="Saif S."/>
            <person name="Shea T."/>
            <person name="Sisk P."/>
            <person name="Sykes S."/>
            <person name="Wortman J."/>
            <person name="Nusbaum C."/>
            <person name="Birren B."/>
        </authorList>
    </citation>
    <scope>NUCLEOTIDE SEQUENCE [LARGE SCALE GENOMIC DNA]</scope>
    <source>
        <strain evidence="8 9">CBS 606.96</strain>
    </source>
</reference>
<evidence type="ECO:0000313" key="8">
    <source>
        <dbReference type="EMBL" id="EXJ92262.1"/>
    </source>
</evidence>
<dbReference type="PROSITE" id="PS00108">
    <property type="entry name" value="PROTEIN_KINASE_ST"/>
    <property type="match status" value="1"/>
</dbReference>
<keyword evidence="4 8" id="KW-0418">Kinase</keyword>
<evidence type="ECO:0000256" key="4">
    <source>
        <dbReference type="ARBA" id="ARBA00022777"/>
    </source>
</evidence>
<dbReference type="STRING" id="1182542.W9YH86"/>
<dbReference type="Gene3D" id="1.10.510.10">
    <property type="entry name" value="Transferase(Phosphotransferase) domain 1"/>
    <property type="match status" value="1"/>
</dbReference>
<organism evidence="8 9">
    <name type="scientific">Capronia epimyces CBS 606.96</name>
    <dbReference type="NCBI Taxonomy" id="1182542"/>
    <lineage>
        <taxon>Eukaryota</taxon>
        <taxon>Fungi</taxon>
        <taxon>Dikarya</taxon>
        <taxon>Ascomycota</taxon>
        <taxon>Pezizomycotina</taxon>
        <taxon>Eurotiomycetes</taxon>
        <taxon>Chaetothyriomycetidae</taxon>
        <taxon>Chaetothyriales</taxon>
        <taxon>Herpotrichiellaceae</taxon>
        <taxon>Capronia</taxon>
    </lineage>
</organism>
<keyword evidence="2" id="KW-0808">Transferase</keyword>
<dbReference type="SUPFAM" id="SSF56112">
    <property type="entry name" value="Protein kinase-like (PK-like)"/>
    <property type="match status" value="1"/>
</dbReference>
<accession>W9YH86</accession>
<dbReference type="InterPro" id="IPR008271">
    <property type="entry name" value="Ser/Thr_kinase_AS"/>
</dbReference>
<evidence type="ECO:0000313" key="9">
    <source>
        <dbReference type="Proteomes" id="UP000019478"/>
    </source>
</evidence>
<evidence type="ECO:0000259" key="7">
    <source>
        <dbReference type="PROSITE" id="PS50011"/>
    </source>
</evidence>
<feature type="domain" description="Protein kinase" evidence="7">
    <location>
        <begin position="77"/>
        <end position="447"/>
    </location>
</feature>
<dbReference type="RefSeq" id="XP_007729152.1">
    <property type="nucleotide sequence ID" value="XM_007730962.1"/>
</dbReference>
<gene>
    <name evidence="8" type="ORF">A1O3_00812</name>
</gene>
<dbReference type="InterPro" id="IPR000719">
    <property type="entry name" value="Prot_kinase_dom"/>
</dbReference>
<dbReference type="AlphaFoldDB" id="W9YH86"/>
<dbReference type="PANTHER" id="PTHR43671">
    <property type="entry name" value="SERINE/THREONINE-PROTEIN KINASE NEK"/>
    <property type="match status" value="1"/>
</dbReference>
<dbReference type="eggNOG" id="KOG0591">
    <property type="taxonomic scope" value="Eukaryota"/>
</dbReference>
<keyword evidence="3" id="KW-0547">Nucleotide-binding</keyword>
<dbReference type="EMBL" id="AMGY01000001">
    <property type="protein sequence ID" value="EXJ92262.1"/>
    <property type="molecule type" value="Genomic_DNA"/>
</dbReference>
<evidence type="ECO:0000256" key="3">
    <source>
        <dbReference type="ARBA" id="ARBA00022741"/>
    </source>
</evidence>
<dbReference type="GO" id="GO:0004674">
    <property type="term" value="F:protein serine/threonine kinase activity"/>
    <property type="evidence" value="ECO:0007669"/>
    <property type="project" value="UniProtKB-KW"/>
</dbReference>